<dbReference type="CDD" id="cd00009">
    <property type="entry name" value="AAA"/>
    <property type="match status" value="1"/>
</dbReference>
<dbReference type="Pfam" id="PF25601">
    <property type="entry name" value="AAA_lid_14"/>
    <property type="match status" value="1"/>
</dbReference>
<keyword evidence="10" id="KW-1185">Reference proteome</keyword>
<dbReference type="GO" id="GO:0043565">
    <property type="term" value="F:sequence-specific DNA binding"/>
    <property type="evidence" value="ECO:0007669"/>
    <property type="project" value="InterPro"/>
</dbReference>
<dbReference type="PROSITE" id="PS50045">
    <property type="entry name" value="SIGMA54_INTERACT_4"/>
    <property type="match status" value="1"/>
</dbReference>
<dbReference type="SMART" id="SM00091">
    <property type="entry name" value="PAS"/>
    <property type="match status" value="1"/>
</dbReference>
<organism evidence="9 10">
    <name type="scientific">Nitrospira tepida</name>
    <dbReference type="NCBI Taxonomy" id="2973512"/>
    <lineage>
        <taxon>Bacteria</taxon>
        <taxon>Pseudomonadati</taxon>
        <taxon>Nitrospirota</taxon>
        <taxon>Nitrospiria</taxon>
        <taxon>Nitrospirales</taxon>
        <taxon>Nitrospiraceae</taxon>
        <taxon>Nitrospira</taxon>
    </lineage>
</organism>
<dbReference type="RefSeq" id="WP_289266858.1">
    <property type="nucleotide sequence ID" value="NZ_OX365700.1"/>
</dbReference>
<dbReference type="FunFam" id="3.40.50.300:FF:000006">
    <property type="entry name" value="DNA-binding transcriptional regulator NtrC"/>
    <property type="match status" value="1"/>
</dbReference>
<dbReference type="InterPro" id="IPR035965">
    <property type="entry name" value="PAS-like_dom_sf"/>
</dbReference>
<evidence type="ECO:0000259" key="6">
    <source>
        <dbReference type="PROSITE" id="PS50045"/>
    </source>
</evidence>
<dbReference type="SUPFAM" id="SSF52540">
    <property type="entry name" value="P-loop containing nucleoside triphosphate hydrolases"/>
    <property type="match status" value="1"/>
</dbReference>
<feature type="domain" description="Sigma-54 factor interaction" evidence="6">
    <location>
        <begin position="147"/>
        <end position="376"/>
    </location>
</feature>
<evidence type="ECO:0000259" key="7">
    <source>
        <dbReference type="PROSITE" id="PS50112"/>
    </source>
</evidence>
<dbReference type="Gene3D" id="3.30.450.20">
    <property type="entry name" value="PAS domain"/>
    <property type="match status" value="1"/>
</dbReference>
<dbReference type="Gene3D" id="1.10.8.60">
    <property type="match status" value="1"/>
</dbReference>
<dbReference type="InterPro" id="IPR002197">
    <property type="entry name" value="HTH_Fis"/>
</dbReference>
<dbReference type="GO" id="GO:0006355">
    <property type="term" value="P:regulation of DNA-templated transcription"/>
    <property type="evidence" value="ECO:0007669"/>
    <property type="project" value="InterPro"/>
</dbReference>
<dbReference type="InterPro" id="IPR027417">
    <property type="entry name" value="P-loop_NTPase"/>
</dbReference>
<dbReference type="PANTHER" id="PTHR32071">
    <property type="entry name" value="TRANSCRIPTIONAL REGULATORY PROTEIN"/>
    <property type="match status" value="1"/>
</dbReference>
<dbReference type="PROSITE" id="PS00675">
    <property type="entry name" value="SIGMA54_INTERACT_1"/>
    <property type="match status" value="1"/>
</dbReference>
<gene>
    <name evidence="9" type="ORF">DNFV4_00253</name>
</gene>
<dbReference type="SMART" id="SM00382">
    <property type="entry name" value="AAA"/>
    <property type="match status" value="1"/>
</dbReference>
<feature type="domain" description="PAC" evidence="8">
    <location>
        <begin position="85"/>
        <end position="137"/>
    </location>
</feature>
<dbReference type="InterPro" id="IPR002078">
    <property type="entry name" value="Sigma_54_int"/>
</dbReference>
<evidence type="ECO:0000256" key="1">
    <source>
        <dbReference type="ARBA" id="ARBA00022741"/>
    </source>
</evidence>
<keyword evidence="4" id="KW-0238">DNA-binding</keyword>
<dbReference type="SUPFAM" id="SSF55785">
    <property type="entry name" value="PYP-like sensor domain (PAS domain)"/>
    <property type="match status" value="1"/>
</dbReference>
<dbReference type="Pfam" id="PF02954">
    <property type="entry name" value="HTH_8"/>
    <property type="match status" value="1"/>
</dbReference>
<dbReference type="Pfam" id="PF13426">
    <property type="entry name" value="PAS_9"/>
    <property type="match status" value="1"/>
</dbReference>
<keyword evidence="3" id="KW-0805">Transcription regulation</keyword>
<keyword evidence="5" id="KW-0804">Transcription</keyword>
<dbReference type="GO" id="GO:0005524">
    <property type="term" value="F:ATP binding"/>
    <property type="evidence" value="ECO:0007669"/>
    <property type="project" value="UniProtKB-KW"/>
</dbReference>
<dbReference type="CDD" id="cd00130">
    <property type="entry name" value="PAS"/>
    <property type="match status" value="1"/>
</dbReference>
<reference evidence="9" key="1">
    <citation type="submission" date="2022-10" db="EMBL/GenBank/DDBJ databases">
        <authorList>
            <person name="Koch H."/>
        </authorList>
    </citation>
    <scope>NUCLEOTIDE SEQUENCE</scope>
    <source>
        <strain evidence="9">DNF</strain>
    </source>
</reference>
<dbReference type="InterPro" id="IPR025662">
    <property type="entry name" value="Sigma_54_int_dom_ATP-bd_1"/>
</dbReference>
<dbReference type="InterPro" id="IPR025944">
    <property type="entry name" value="Sigma_54_int_dom_CS"/>
</dbReference>
<dbReference type="PROSITE" id="PS00688">
    <property type="entry name" value="SIGMA54_INTERACT_3"/>
    <property type="match status" value="1"/>
</dbReference>
<dbReference type="AlphaFoldDB" id="A0AA86MVM5"/>
<dbReference type="PROSITE" id="PS00676">
    <property type="entry name" value="SIGMA54_INTERACT_2"/>
    <property type="match status" value="1"/>
</dbReference>
<evidence type="ECO:0000313" key="10">
    <source>
        <dbReference type="Proteomes" id="UP001179121"/>
    </source>
</evidence>
<keyword evidence="2" id="KW-0067">ATP-binding</keyword>
<dbReference type="InterPro" id="IPR058031">
    <property type="entry name" value="AAA_lid_NorR"/>
</dbReference>
<dbReference type="InterPro" id="IPR003593">
    <property type="entry name" value="AAA+_ATPase"/>
</dbReference>
<dbReference type="InterPro" id="IPR000014">
    <property type="entry name" value="PAS"/>
</dbReference>
<protein>
    <submittedName>
        <fullName evidence="9">Sigma-54-dependent Fis family transcriptional regulator</fullName>
    </submittedName>
</protein>
<keyword evidence="1" id="KW-0547">Nucleotide-binding</keyword>
<evidence type="ECO:0000259" key="8">
    <source>
        <dbReference type="PROSITE" id="PS50113"/>
    </source>
</evidence>
<dbReference type="Pfam" id="PF00158">
    <property type="entry name" value="Sigma54_activat"/>
    <property type="match status" value="1"/>
</dbReference>
<sequence>MDLKIITDRRCDEAIVLECIGDGVVTIDLDMRIRYMNRAMRELLGYEQDELLGQPLSCHFFVQGSICSTQDCILERAIRNREKVRNYETVIQNKEGRKIPVSLNTDLLWDETGHLIGIVETYRDLSQINELKAKLERQAHPGARGPLIGRSKALQRILDVLPQVANSKATVLIQGESGTGKELIAREIHRLSPRRDHPFVAVNCAALAEGLLESELFGHVKGAFTGAIADRPGRFEIAHKGTLFLDEIAEISPMAQAKLLRVLQEEEFERVGGNKTVKVDVRVVAATNKDLTAQTQEGRFRDDLYYRLQVFPIRVPPLRDRKEDILPLIEHCMARLNRVMGKNVRDVDGPALRVLEAHHYPGNVRELENILEHAFIRCPDHSLRLDHLPEYLTAEKRSGDERVGTSAGDAGVALADLEREAISRTLEQTDWDYRTACRRLGISRSTLLRRIKLYKMSRTGQSK</sequence>
<dbReference type="NCBIfam" id="TIGR00229">
    <property type="entry name" value="sensory_box"/>
    <property type="match status" value="1"/>
</dbReference>
<evidence type="ECO:0000313" key="9">
    <source>
        <dbReference type="EMBL" id="CAI4029834.1"/>
    </source>
</evidence>
<dbReference type="Gene3D" id="1.10.10.60">
    <property type="entry name" value="Homeodomain-like"/>
    <property type="match status" value="1"/>
</dbReference>
<name>A0AA86MVM5_9BACT</name>
<evidence type="ECO:0000256" key="4">
    <source>
        <dbReference type="ARBA" id="ARBA00023125"/>
    </source>
</evidence>
<dbReference type="Proteomes" id="UP001179121">
    <property type="component" value="Chromosome"/>
</dbReference>
<evidence type="ECO:0000256" key="5">
    <source>
        <dbReference type="ARBA" id="ARBA00023163"/>
    </source>
</evidence>
<dbReference type="SUPFAM" id="SSF46689">
    <property type="entry name" value="Homeodomain-like"/>
    <property type="match status" value="1"/>
</dbReference>
<dbReference type="InterPro" id="IPR009057">
    <property type="entry name" value="Homeodomain-like_sf"/>
</dbReference>
<evidence type="ECO:0000256" key="2">
    <source>
        <dbReference type="ARBA" id="ARBA00022840"/>
    </source>
</evidence>
<dbReference type="InterPro" id="IPR025943">
    <property type="entry name" value="Sigma_54_int_dom_ATP-bd_2"/>
</dbReference>
<dbReference type="PROSITE" id="PS50112">
    <property type="entry name" value="PAS"/>
    <property type="match status" value="1"/>
</dbReference>
<proteinExistence type="predicted"/>
<dbReference type="EMBL" id="OX365700">
    <property type="protein sequence ID" value="CAI4029834.1"/>
    <property type="molecule type" value="Genomic_DNA"/>
</dbReference>
<evidence type="ECO:0000256" key="3">
    <source>
        <dbReference type="ARBA" id="ARBA00023015"/>
    </source>
</evidence>
<accession>A0AA86MVM5</accession>
<dbReference type="KEGG" id="nti:DNFV4_00253"/>
<dbReference type="Gene3D" id="3.40.50.300">
    <property type="entry name" value="P-loop containing nucleotide triphosphate hydrolases"/>
    <property type="match status" value="1"/>
</dbReference>
<dbReference type="InterPro" id="IPR000700">
    <property type="entry name" value="PAS-assoc_C"/>
</dbReference>
<dbReference type="PROSITE" id="PS50113">
    <property type="entry name" value="PAC"/>
    <property type="match status" value="1"/>
</dbReference>
<dbReference type="PANTHER" id="PTHR32071:SF122">
    <property type="entry name" value="SIGMA FACTOR"/>
    <property type="match status" value="1"/>
</dbReference>
<feature type="domain" description="PAS" evidence="7">
    <location>
        <begin position="16"/>
        <end position="81"/>
    </location>
</feature>